<evidence type="ECO:0000256" key="5">
    <source>
        <dbReference type="ARBA" id="ARBA00022927"/>
    </source>
</evidence>
<dbReference type="PANTHER" id="PTHR12289">
    <property type="entry name" value="METAXIN RELATED"/>
    <property type="match status" value="1"/>
</dbReference>
<name>A0A7D8V0D4_VANHU</name>
<evidence type="ECO:0000313" key="11">
    <source>
        <dbReference type="EMBL" id="TXT09012.1"/>
    </source>
</evidence>
<keyword evidence="4" id="KW-1000">Mitochondrion outer membrane</keyword>
<comment type="subcellular location">
    <subcellularLocation>
        <location evidence="1">Mitochondrion outer membrane</location>
    </subcellularLocation>
</comment>
<keyword evidence="6" id="KW-0496">Mitochondrion</keyword>
<dbReference type="Proteomes" id="UP000473826">
    <property type="component" value="Unassembled WGS sequence"/>
</dbReference>
<reference evidence="11 12" key="1">
    <citation type="journal article" date="2019" name="PLoS Genet.">
        <title>Convergent evolution of linked mating-type loci in basidiomycete fungi.</title>
        <authorList>
            <person name="Sun S."/>
            <person name="Coelho M.A."/>
            <person name="Heitman J."/>
            <person name="Nowrousian M."/>
        </authorList>
    </citation>
    <scope>NUCLEOTIDE SEQUENCE [LARGE SCALE GENOMIC DNA]</scope>
    <source>
        <strain evidence="11 12">CBS 4282</strain>
    </source>
</reference>
<evidence type="ECO:0000256" key="7">
    <source>
        <dbReference type="ARBA" id="ARBA00023136"/>
    </source>
</evidence>
<evidence type="ECO:0000256" key="6">
    <source>
        <dbReference type="ARBA" id="ARBA00023128"/>
    </source>
</evidence>
<dbReference type="GO" id="GO:0007005">
    <property type="term" value="P:mitochondrion organization"/>
    <property type="evidence" value="ECO:0007669"/>
    <property type="project" value="TreeGrafter"/>
</dbReference>
<keyword evidence="3" id="KW-0813">Transport</keyword>
<proteinExistence type="inferred from homology"/>
<evidence type="ECO:0000256" key="4">
    <source>
        <dbReference type="ARBA" id="ARBA00022787"/>
    </source>
</evidence>
<dbReference type="InterPro" id="IPR050931">
    <property type="entry name" value="Mito_Protein_Transport_Metaxin"/>
</dbReference>
<keyword evidence="8" id="KW-0812">Transmembrane</keyword>
<dbReference type="OrthoDB" id="5835136at2759"/>
<evidence type="ECO:0000313" key="12">
    <source>
        <dbReference type="Proteomes" id="UP000473826"/>
    </source>
</evidence>
<comment type="caution">
    <text evidence="11">The sequence shown here is derived from an EMBL/GenBank/DDBJ whole genome shotgun (WGS) entry which is preliminary data.</text>
</comment>
<feature type="domain" description="Metaxin glutathione S-transferase" evidence="10">
    <location>
        <begin position="210"/>
        <end position="271"/>
    </location>
</feature>
<evidence type="ECO:0000256" key="1">
    <source>
        <dbReference type="ARBA" id="ARBA00004294"/>
    </source>
</evidence>
<gene>
    <name evidence="11" type="ORF">VHUM_02486</name>
</gene>
<evidence type="ECO:0000256" key="8">
    <source>
        <dbReference type="SAM" id="Phobius"/>
    </source>
</evidence>
<keyword evidence="12" id="KW-1185">Reference proteome</keyword>
<keyword evidence="5" id="KW-0653">Protein transport</keyword>
<evidence type="ECO:0000259" key="9">
    <source>
        <dbReference type="Pfam" id="PF10568"/>
    </source>
</evidence>
<accession>A0A7D8V0D4</accession>
<keyword evidence="8" id="KW-1133">Transmembrane helix</keyword>
<dbReference type="InterPro" id="IPR036282">
    <property type="entry name" value="Glutathione-S-Trfase_C_sf"/>
</dbReference>
<sequence>MSQPKVVVYTTPPLAPLPASDSESIYLLATVRAGKVNPSVQTADWAANGRAYVAQNGTAVPTDSLSHLSGWKDPDAGFTAAQAADADVWKAYIDGQITDLINHSLYSLPPNYAYISGAQLAACPFPMNLYVPQRLKGIVKARLEAVGLWGVGGLHYGEEAEEDRKRLEDSVVVAPGGTKTERAWSGWNSARETAERQRKYGEETIRERARTAIDPLVRKLGRNKYFFGSRPSSLDLALFSQLTLVLSTDLPNPLLAKLLRETYPVLVAHHDAVLSAVFPGGWRAVQRLAPPSPPSLVDSLRASLPTWAGGLGGTTPAPDSAGADADEVQKAKDKERQFAWGRYAWFAGAGIAFITYVFASGLVAIDFSEDDEYDEEEEEEESYRGLPAYLVEEDEDEVLA</sequence>
<organism evidence="11 12">
    <name type="scientific">Vanrija humicola</name>
    <name type="common">Yeast</name>
    <name type="synonym">Cryptococcus humicola</name>
    <dbReference type="NCBI Taxonomy" id="5417"/>
    <lineage>
        <taxon>Eukaryota</taxon>
        <taxon>Fungi</taxon>
        <taxon>Dikarya</taxon>
        <taxon>Basidiomycota</taxon>
        <taxon>Agaricomycotina</taxon>
        <taxon>Tremellomycetes</taxon>
        <taxon>Trichosporonales</taxon>
        <taxon>Trichosporonaceae</taxon>
        <taxon>Vanrija</taxon>
    </lineage>
</organism>
<evidence type="ECO:0008006" key="13">
    <source>
        <dbReference type="Google" id="ProtNLM"/>
    </source>
</evidence>
<dbReference type="InterPro" id="IPR019564">
    <property type="entry name" value="Sam37/metaxin_N"/>
</dbReference>
<dbReference type="EMBL" id="QKWK01000006">
    <property type="protein sequence ID" value="TXT09012.1"/>
    <property type="molecule type" value="Genomic_DNA"/>
</dbReference>
<evidence type="ECO:0000256" key="3">
    <source>
        <dbReference type="ARBA" id="ARBA00022448"/>
    </source>
</evidence>
<dbReference type="Pfam" id="PF10568">
    <property type="entry name" value="Tom37"/>
    <property type="match status" value="1"/>
</dbReference>
<dbReference type="GO" id="GO:0015031">
    <property type="term" value="P:protein transport"/>
    <property type="evidence" value="ECO:0007669"/>
    <property type="project" value="UniProtKB-KW"/>
</dbReference>
<evidence type="ECO:0000256" key="2">
    <source>
        <dbReference type="ARBA" id="ARBA00009170"/>
    </source>
</evidence>
<dbReference type="Pfam" id="PF17171">
    <property type="entry name" value="GST_C_6"/>
    <property type="match status" value="1"/>
</dbReference>
<dbReference type="InterPro" id="IPR033468">
    <property type="entry name" value="Metaxin_GST"/>
</dbReference>
<feature type="transmembrane region" description="Helical" evidence="8">
    <location>
        <begin position="343"/>
        <end position="365"/>
    </location>
</feature>
<feature type="domain" description="Mitochondrial outer membrane transport complex Sam37/metaxin N-terminal" evidence="9">
    <location>
        <begin position="70"/>
        <end position="135"/>
    </location>
</feature>
<dbReference type="GO" id="GO:0001401">
    <property type="term" value="C:SAM complex"/>
    <property type="evidence" value="ECO:0007669"/>
    <property type="project" value="InterPro"/>
</dbReference>
<keyword evidence="7 8" id="KW-0472">Membrane</keyword>
<protein>
    <recommendedName>
        <fullName evidence="13">GST C-terminal domain-containing protein</fullName>
    </recommendedName>
</protein>
<comment type="similarity">
    <text evidence="2">Belongs to the metaxin family.</text>
</comment>
<dbReference type="PANTHER" id="PTHR12289:SF41">
    <property type="entry name" value="FAILED AXON CONNECTIONS-RELATED"/>
    <property type="match status" value="1"/>
</dbReference>
<dbReference type="SUPFAM" id="SSF47616">
    <property type="entry name" value="GST C-terminal domain-like"/>
    <property type="match status" value="1"/>
</dbReference>
<evidence type="ECO:0000259" key="10">
    <source>
        <dbReference type="Pfam" id="PF17171"/>
    </source>
</evidence>
<dbReference type="AlphaFoldDB" id="A0A7D8V0D4"/>